<reference evidence="2 3" key="1">
    <citation type="submission" date="2016-01" db="EMBL/GenBank/DDBJ databases">
        <authorList>
            <person name="Oliw E.H."/>
        </authorList>
    </citation>
    <scope>NUCLEOTIDE SEQUENCE [LARGE SCALE GENOMIC DNA]</scope>
    <source>
        <strain evidence="2 3">DY10</strain>
    </source>
</reference>
<name>A0A1P9WST1_9BACT</name>
<feature type="chain" id="PRO_5012840168" description="DUF2141 domain-containing protein" evidence="1">
    <location>
        <begin position="23"/>
        <end position="140"/>
    </location>
</feature>
<dbReference type="AlphaFoldDB" id="A0A1P9WST1"/>
<evidence type="ECO:0008006" key="4">
    <source>
        <dbReference type="Google" id="ProtNLM"/>
    </source>
</evidence>
<evidence type="ECO:0000313" key="2">
    <source>
        <dbReference type="EMBL" id="AQG78419.1"/>
    </source>
</evidence>
<dbReference type="RefSeq" id="WP_083732733.1">
    <property type="nucleotide sequence ID" value="NZ_CP014263.1"/>
</dbReference>
<evidence type="ECO:0000256" key="1">
    <source>
        <dbReference type="SAM" id="SignalP"/>
    </source>
</evidence>
<dbReference type="Pfam" id="PF09912">
    <property type="entry name" value="DUF2141"/>
    <property type="match status" value="1"/>
</dbReference>
<dbReference type="InterPro" id="IPR018673">
    <property type="entry name" value="DUF2141"/>
</dbReference>
<accession>A0A1P9WST1</accession>
<keyword evidence="3" id="KW-1185">Reference proteome</keyword>
<sequence length="140" mass="15253">MLTLLSLLALLPSFSHPSANPAKVTLTVDVQNIRIQKGAVYVALHKPSEGFPDSKPFEGKKIDASGKSVRTTFSVEPGTYAVAVYHDENGNGKMDKKMFGIPKEPYGFSNNFRPKFSAPKFGDCQFTLGEGGKEISIKLE</sequence>
<dbReference type="STRING" id="1178516.AWR27_03140"/>
<dbReference type="Proteomes" id="UP000187941">
    <property type="component" value="Chromosome"/>
</dbReference>
<feature type="signal peptide" evidence="1">
    <location>
        <begin position="1"/>
        <end position="22"/>
    </location>
</feature>
<dbReference type="EMBL" id="CP014263">
    <property type="protein sequence ID" value="AQG78419.1"/>
    <property type="molecule type" value="Genomic_DNA"/>
</dbReference>
<dbReference type="OrthoDB" id="9788332at2"/>
<gene>
    <name evidence="2" type="ORF">AWR27_03140</name>
</gene>
<organism evidence="2 3">
    <name type="scientific">Spirosoma montaniterrae</name>
    <dbReference type="NCBI Taxonomy" id="1178516"/>
    <lineage>
        <taxon>Bacteria</taxon>
        <taxon>Pseudomonadati</taxon>
        <taxon>Bacteroidota</taxon>
        <taxon>Cytophagia</taxon>
        <taxon>Cytophagales</taxon>
        <taxon>Cytophagaceae</taxon>
        <taxon>Spirosoma</taxon>
    </lineage>
</organism>
<evidence type="ECO:0000313" key="3">
    <source>
        <dbReference type="Proteomes" id="UP000187941"/>
    </source>
</evidence>
<protein>
    <recommendedName>
        <fullName evidence="4">DUF2141 domain-containing protein</fullName>
    </recommendedName>
</protein>
<proteinExistence type="predicted"/>
<keyword evidence="1" id="KW-0732">Signal</keyword>
<dbReference type="KEGG" id="smon:AWR27_03140"/>